<evidence type="ECO:0000313" key="3">
    <source>
        <dbReference type="Proteomes" id="UP000482960"/>
    </source>
</evidence>
<gene>
    <name evidence="2" type="ORF">Prum_002040</name>
</gene>
<dbReference type="Pfam" id="PF13519">
    <property type="entry name" value="VWA_2"/>
    <property type="match status" value="1"/>
</dbReference>
<reference evidence="2 3" key="1">
    <citation type="submission" date="2020-03" db="EMBL/GenBank/DDBJ databases">
        <title>Whole genome shotgun sequence of Phytohabitans rumicis NBRC 108638.</title>
        <authorList>
            <person name="Komaki H."/>
            <person name="Tamura T."/>
        </authorList>
    </citation>
    <scope>NUCLEOTIDE SEQUENCE [LARGE SCALE GENOMIC DNA]</scope>
    <source>
        <strain evidence="2 3">NBRC 108638</strain>
    </source>
</reference>
<organism evidence="2 3">
    <name type="scientific">Phytohabitans rumicis</name>
    <dbReference type="NCBI Taxonomy" id="1076125"/>
    <lineage>
        <taxon>Bacteria</taxon>
        <taxon>Bacillati</taxon>
        <taxon>Actinomycetota</taxon>
        <taxon>Actinomycetes</taxon>
        <taxon>Micromonosporales</taxon>
        <taxon>Micromonosporaceae</taxon>
    </lineage>
</organism>
<sequence>MPDWIRRDFGGVGLTQSPPGRHLAALQARYRGSVLLCIDVSSSMGCHEDGRTRVAHAVAGAERFVNDAVGANYDVGLVLWNSGIVRHVPLSRDPRPVLDGLRQARAAGGTNVNPALRLGIQQLGSLTGDRVMAIFGDGDIGPVAPALASSREAAALGIRIIVRGLGEYAAGQMAQIATEDAGDEPGAGVVHTAADIEHGIAGMAGALGLTALSRRGRS</sequence>
<reference evidence="2 3" key="2">
    <citation type="submission" date="2020-03" db="EMBL/GenBank/DDBJ databases">
        <authorList>
            <person name="Ichikawa N."/>
            <person name="Kimura A."/>
            <person name="Kitahashi Y."/>
            <person name="Uohara A."/>
        </authorList>
    </citation>
    <scope>NUCLEOTIDE SEQUENCE [LARGE SCALE GENOMIC DNA]</scope>
    <source>
        <strain evidence="2 3">NBRC 108638</strain>
    </source>
</reference>
<dbReference type="SUPFAM" id="SSF53300">
    <property type="entry name" value="vWA-like"/>
    <property type="match status" value="1"/>
</dbReference>
<dbReference type="PROSITE" id="PS50234">
    <property type="entry name" value="VWFA"/>
    <property type="match status" value="1"/>
</dbReference>
<dbReference type="CDD" id="cd00198">
    <property type="entry name" value="vWFA"/>
    <property type="match status" value="1"/>
</dbReference>
<feature type="domain" description="VWFA" evidence="1">
    <location>
        <begin position="33"/>
        <end position="207"/>
    </location>
</feature>
<evidence type="ECO:0000259" key="1">
    <source>
        <dbReference type="PROSITE" id="PS50234"/>
    </source>
</evidence>
<proteinExistence type="predicted"/>
<accession>A0A6V8KN20</accession>
<dbReference type="RefSeq" id="WP_173073124.1">
    <property type="nucleotide sequence ID" value="NZ_BAABJB010000030.1"/>
</dbReference>
<keyword evidence="3" id="KW-1185">Reference proteome</keyword>
<dbReference type="Gene3D" id="3.40.50.410">
    <property type="entry name" value="von Willebrand factor, type A domain"/>
    <property type="match status" value="1"/>
</dbReference>
<protein>
    <recommendedName>
        <fullName evidence="1">VWFA domain-containing protein</fullName>
    </recommendedName>
</protein>
<dbReference type="Proteomes" id="UP000482960">
    <property type="component" value="Unassembled WGS sequence"/>
</dbReference>
<dbReference type="InterPro" id="IPR036465">
    <property type="entry name" value="vWFA_dom_sf"/>
</dbReference>
<dbReference type="SMART" id="SM00327">
    <property type="entry name" value="VWA"/>
    <property type="match status" value="1"/>
</dbReference>
<dbReference type="AlphaFoldDB" id="A0A6V8KN20"/>
<name>A0A6V8KN20_9ACTN</name>
<evidence type="ECO:0000313" key="2">
    <source>
        <dbReference type="EMBL" id="GFJ86562.1"/>
    </source>
</evidence>
<comment type="caution">
    <text evidence="2">The sequence shown here is derived from an EMBL/GenBank/DDBJ whole genome shotgun (WGS) entry which is preliminary data.</text>
</comment>
<dbReference type="EMBL" id="BLPG01000001">
    <property type="protein sequence ID" value="GFJ86562.1"/>
    <property type="molecule type" value="Genomic_DNA"/>
</dbReference>
<dbReference type="InterPro" id="IPR002035">
    <property type="entry name" value="VWF_A"/>
</dbReference>